<dbReference type="EMBL" id="ADMC01000033">
    <property type="protein sequence ID" value="EHP45258.1"/>
    <property type="molecule type" value="Genomic_DNA"/>
</dbReference>
<gene>
    <name evidence="1" type="ORF">HMPREF9449_02899</name>
</gene>
<dbReference type="AlphaFoldDB" id="H1DKW3"/>
<dbReference type="RefSeq" id="WP_009138042.1">
    <property type="nucleotide sequence ID" value="NZ_JH594598.1"/>
</dbReference>
<evidence type="ECO:0000313" key="1">
    <source>
        <dbReference type="EMBL" id="EHP45258.1"/>
    </source>
</evidence>
<accession>H1DKW3</accession>
<proteinExistence type="predicted"/>
<comment type="caution">
    <text evidence="1">The sequence shown here is derived from an EMBL/GenBank/DDBJ whole genome shotgun (WGS) entry which is preliminary data.</text>
</comment>
<organism evidence="1 2">
    <name type="scientific">Odoribacter laneus YIT 12061</name>
    <dbReference type="NCBI Taxonomy" id="742817"/>
    <lineage>
        <taxon>Bacteria</taxon>
        <taxon>Pseudomonadati</taxon>
        <taxon>Bacteroidota</taxon>
        <taxon>Bacteroidia</taxon>
        <taxon>Bacteroidales</taxon>
        <taxon>Odoribacteraceae</taxon>
        <taxon>Odoribacter</taxon>
    </lineage>
</organism>
<dbReference type="PATRIC" id="fig|742817.3.peg.3101"/>
<sequence>MKSYYHYFFSKHKAIYLQLARQHGISPYRVYQLAHGSRVKKIFEKDVLQELIRLGIIADIKRW</sequence>
<reference evidence="1 2" key="1">
    <citation type="submission" date="2012-01" db="EMBL/GenBank/DDBJ databases">
        <title>The Genome Sequence of Odoribacter laneus YIT 12061.</title>
        <authorList>
            <consortium name="The Broad Institute Genome Sequencing Platform"/>
            <person name="Earl A."/>
            <person name="Ward D."/>
            <person name="Feldgarden M."/>
            <person name="Gevers D."/>
            <person name="Morotomi M."/>
            <person name="Young S.K."/>
            <person name="Zeng Q."/>
            <person name="Gargeya S."/>
            <person name="Fitzgerald M."/>
            <person name="Haas B."/>
            <person name="Abouelleil A."/>
            <person name="Alvarado L."/>
            <person name="Arachchi H.M."/>
            <person name="Berlin A."/>
            <person name="Chapman S.B."/>
            <person name="Gearin G."/>
            <person name="Goldberg J."/>
            <person name="Griggs A."/>
            <person name="Gujja S."/>
            <person name="Hansen M."/>
            <person name="Heiman D."/>
            <person name="Howarth C."/>
            <person name="Larimer J."/>
            <person name="Lui A."/>
            <person name="MacDonald P.J.P."/>
            <person name="McCowen C."/>
            <person name="Montmayeur A."/>
            <person name="Murphy C."/>
            <person name="Neiman D."/>
            <person name="Pearson M."/>
            <person name="Priest M."/>
            <person name="Roberts A."/>
            <person name="Saif S."/>
            <person name="Shea T."/>
            <person name="Sisk P."/>
            <person name="Stolte C."/>
            <person name="Sykes S."/>
            <person name="Wortman J."/>
            <person name="Nusbaum C."/>
            <person name="Birren B."/>
        </authorList>
    </citation>
    <scope>NUCLEOTIDE SEQUENCE [LARGE SCALE GENOMIC DNA]</scope>
    <source>
        <strain evidence="1 2">YIT 12061</strain>
    </source>
</reference>
<name>H1DKW3_9BACT</name>
<dbReference type="HOGENOM" id="CLU_206579_0_0_10"/>
<dbReference type="GeneID" id="98070421"/>
<dbReference type="Proteomes" id="UP000004892">
    <property type="component" value="Unassembled WGS sequence"/>
</dbReference>
<evidence type="ECO:0000313" key="2">
    <source>
        <dbReference type="Proteomes" id="UP000004892"/>
    </source>
</evidence>
<keyword evidence="2" id="KW-1185">Reference proteome</keyword>
<protein>
    <submittedName>
        <fullName evidence="1">Uncharacterized protein</fullName>
    </submittedName>
</protein>